<sequence>MGVLPTHKNVEKSEQTSGKKMSTFFTTSGIMSREAFPTPCWYGVGNASPDAVTCVGQSGVESFSPDGPYADA</sequence>
<protein>
    <submittedName>
        <fullName evidence="1">Uncharacterized protein</fullName>
    </submittedName>
</protein>
<name>A0A5D3C1A3_CUCMM</name>
<dbReference type="EMBL" id="SSTD01013776">
    <property type="protein sequence ID" value="TYK05587.1"/>
    <property type="molecule type" value="Genomic_DNA"/>
</dbReference>
<proteinExistence type="predicted"/>
<reference evidence="1 2" key="1">
    <citation type="submission" date="2019-08" db="EMBL/GenBank/DDBJ databases">
        <title>Draft genome sequences of two oriental melons (Cucumis melo L. var makuwa).</title>
        <authorList>
            <person name="Kwon S.-Y."/>
        </authorList>
    </citation>
    <scope>NUCLEOTIDE SEQUENCE [LARGE SCALE GENOMIC DNA]</scope>
    <source>
        <strain evidence="2">cv. Chang Bougi</strain>
        <tissue evidence="1">Leaf</tissue>
    </source>
</reference>
<accession>A0A5D3C1A3</accession>
<evidence type="ECO:0000313" key="2">
    <source>
        <dbReference type="Proteomes" id="UP000321947"/>
    </source>
</evidence>
<dbReference type="Proteomes" id="UP000321947">
    <property type="component" value="Unassembled WGS sequence"/>
</dbReference>
<dbReference type="AlphaFoldDB" id="A0A5D3C1A3"/>
<gene>
    <name evidence="1" type="ORF">E5676_scaffold98G00340</name>
</gene>
<organism evidence="1 2">
    <name type="scientific">Cucumis melo var. makuwa</name>
    <name type="common">Oriental melon</name>
    <dbReference type="NCBI Taxonomy" id="1194695"/>
    <lineage>
        <taxon>Eukaryota</taxon>
        <taxon>Viridiplantae</taxon>
        <taxon>Streptophyta</taxon>
        <taxon>Embryophyta</taxon>
        <taxon>Tracheophyta</taxon>
        <taxon>Spermatophyta</taxon>
        <taxon>Magnoliopsida</taxon>
        <taxon>eudicotyledons</taxon>
        <taxon>Gunneridae</taxon>
        <taxon>Pentapetalae</taxon>
        <taxon>rosids</taxon>
        <taxon>fabids</taxon>
        <taxon>Cucurbitales</taxon>
        <taxon>Cucurbitaceae</taxon>
        <taxon>Benincaseae</taxon>
        <taxon>Cucumis</taxon>
    </lineage>
</organism>
<evidence type="ECO:0000313" key="1">
    <source>
        <dbReference type="EMBL" id="TYK05587.1"/>
    </source>
</evidence>
<comment type="caution">
    <text evidence="1">The sequence shown here is derived from an EMBL/GenBank/DDBJ whole genome shotgun (WGS) entry which is preliminary data.</text>
</comment>